<comment type="similarity">
    <text evidence="1">Belongs to the PIGL family.</text>
</comment>
<dbReference type="OrthoDB" id="440160at2759"/>
<dbReference type="PANTHER" id="PTHR12993:SF11">
    <property type="entry name" value="N-ACETYLGLUCOSAMINYL-PHOSPHATIDYLINOSITOL DE-N-ACETYLASE"/>
    <property type="match status" value="1"/>
</dbReference>
<feature type="transmembrane region" description="Helical" evidence="3">
    <location>
        <begin position="6"/>
        <end position="25"/>
    </location>
</feature>
<dbReference type="SUPFAM" id="SSF102588">
    <property type="entry name" value="LmbE-like"/>
    <property type="match status" value="1"/>
</dbReference>
<dbReference type="GO" id="GO:0005783">
    <property type="term" value="C:endoplasmic reticulum"/>
    <property type="evidence" value="ECO:0007669"/>
    <property type="project" value="TreeGrafter"/>
</dbReference>
<organism evidence="4 5">
    <name type="scientific">Anaeramoeba ignava</name>
    <name type="common">Anaerobic marine amoeba</name>
    <dbReference type="NCBI Taxonomy" id="1746090"/>
    <lineage>
        <taxon>Eukaryota</taxon>
        <taxon>Metamonada</taxon>
        <taxon>Anaeramoebidae</taxon>
        <taxon>Anaeramoeba</taxon>
    </lineage>
</organism>
<proteinExistence type="inferred from homology"/>
<keyword evidence="3" id="KW-1133">Transmembrane helix</keyword>
<dbReference type="PANTHER" id="PTHR12993">
    <property type="entry name" value="N-ACETYLGLUCOSAMINYL-PHOSPHATIDYLINOSITOL DE-N-ACETYLASE-RELATED"/>
    <property type="match status" value="1"/>
</dbReference>
<dbReference type="InterPro" id="IPR024078">
    <property type="entry name" value="LmbE-like_dom_sf"/>
</dbReference>
<evidence type="ECO:0000313" key="4">
    <source>
        <dbReference type="EMBL" id="KAJ5066687.1"/>
    </source>
</evidence>
<comment type="caution">
    <text evidence="4">The sequence shown here is derived from an EMBL/GenBank/DDBJ whole genome shotgun (WGS) entry which is preliminary data.</text>
</comment>
<dbReference type="AlphaFoldDB" id="A0A9Q0R4A5"/>
<keyword evidence="3" id="KW-0472">Membrane</keyword>
<dbReference type="OMA" id="YVLESVN"/>
<dbReference type="EC" id="3.5.1.89" evidence="2"/>
<name>A0A9Q0R4A5_ANAIG</name>
<sequence>MNYKIFFFLFWILTPFIIYYSINLFHFNEKQIQKLSNNYNLKSKKVLLIFAHPDDECMFFGTTIQILEKNGFEIHWLCLSTGNYRNQGEKRKIELLESGTIFNIPKNKIHIYDHPQIQDGYPFNESLIAEIIENEIDSLDINFIITFDENGISNHKNHISIFNSIQKVLEHRNNNKIPGKSLLVLKLKTVSVFRKYLSFLDFFLDQLKCLFFNNKNHFSITFFSLPFQSIQAMLQHKSQLVWFRYLYVIFSRYMFLNTLELIE</sequence>
<protein>
    <recommendedName>
        <fullName evidence="2">N-acetylglucosaminylphosphatidylinositol deacetylase</fullName>
        <ecNumber evidence="2">3.5.1.89</ecNumber>
    </recommendedName>
</protein>
<evidence type="ECO:0000313" key="5">
    <source>
        <dbReference type="Proteomes" id="UP001149090"/>
    </source>
</evidence>
<gene>
    <name evidence="4" type="ORF">M0811_13367</name>
</gene>
<dbReference type="GO" id="GO:0000225">
    <property type="term" value="F:N-acetylglucosaminylphosphatidylinositol deacetylase activity"/>
    <property type="evidence" value="ECO:0007669"/>
    <property type="project" value="UniProtKB-EC"/>
</dbReference>
<keyword evidence="3" id="KW-0812">Transmembrane</keyword>
<dbReference type="EMBL" id="JAPDFW010000137">
    <property type="protein sequence ID" value="KAJ5066687.1"/>
    <property type="molecule type" value="Genomic_DNA"/>
</dbReference>
<dbReference type="Gene3D" id="3.40.50.10320">
    <property type="entry name" value="LmbE-like"/>
    <property type="match status" value="1"/>
</dbReference>
<dbReference type="InterPro" id="IPR003737">
    <property type="entry name" value="GlcNAc_PI_deacetylase-related"/>
</dbReference>
<evidence type="ECO:0000256" key="1">
    <source>
        <dbReference type="ARBA" id="ARBA00006066"/>
    </source>
</evidence>
<reference evidence="4" key="1">
    <citation type="submission" date="2022-10" db="EMBL/GenBank/DDBJ databases">
        <title>Novel sulphate-reducing endosymbionts in the free-living metamonad Anaeramoeba.</title>
        <authorList>
            <person name="Jerlstrom-Hultqvist J."/>
            <person name="Cepicka I."/>
            <person name="Gallot-Lavallee L."/>
            <person name="Salas-Leiva D."/>
            <person name="Curtis B.A."/>
            <person name="Zahonova K."/>
            <person name="Pipaliya S."/>
            <person name="Dacks J."/>
            <person name="Roger A.J."/>
        </authorList>
    </citation>
    <scope>NUCLEOTIDE SEQUENCE</scope>
    <source>
        <strain evidence="4">BMAN</strain>
    </source>
</reference>
<evidence type="ECO:0000256" key="3">
    <source>
        <dbReference type="SAM" id="Phobius"/>
    </source>
</evidence>
<evidence type="ECO:0000256" key="2">
    <source>
        <dbReference type="ARBA" id="ARBA00012176"/>
    </source>
</evidence>
<keyword evidence="5" id="KW-1185">Reference proteome</keyword>
<dbReference type="Pfam" id="PF02585">
    <property type="entry name" value="PIG-L"/>
    <property type="match status" value="1"/>
</dbReference>
<dbReference type="Proteomes" id="UP001149090">
    <property type="component" value="Unassembled WGS sequence"/>
</dbReference>
<accession>A0A9Q0R4A5</accession>